<evidence type="ECO:0000313" key="1">
    <source>
        <dbReference type="EMBL" id="CRY97762.1"/>
    </source>
</evidence>
<accession>A0A0H5QPY2</accession>
<reference evidence="1" key="2">
    <citation type="submission" date="2015-07" db="EMBL/GenBank/DDBJ databases">
        <title>Plasmids, circular viruses and viroids from rat gut.</title>
        <authorList>
            <person name="Jorgensen T.J."/>
            <person name="Hansen M.A."/>
            <person name="Xu Z."/>
            <person name="Tabak M.A."/>
            <person name="Sorensen S.J."/>
            <person name="Hansen L.H."/>
        </authorList>
    </citation>
    <scope>NUCLEOTIDE SEQUENCE</scope>
    <source>
        <plasmid evidence="1">pRGFK1728</plasmid>
    </source>
</reference>
<organism evidence="1">
    <name type="scientific">uncultured prokaryote</name>
    <dbReference type="NCBI Taxonomy" id="198431"/>
    <lineage>
        <taxon>unclassified sequences</taxon>
        <taxon>environmental samples</taxon>
    </lineage>
</organism>
<proteinExistence type="predicted"/>
<keyword evidence="1" id="KW-0614">Plasmid</keyword>
<geneLocation type="plasmid" evidence="1">
    <name>pRGFK1728</name>
</geneLocation>
<sequence>MGALCFVLVLVFALLPQRFWVFLKGEKMLLTVKLFASIILSNNSKEGVSMKNINVPIEDDRHEDLLLIQEYYSGLMGVKLSQAQTLKRLLFEKANEIRRKGGKEDACK</sequence>
<protein>
    <submittedName>
        <fullName evidence="1">Uncharacterized protein</fullName>
    </submittedName>
</protein>
<dbReference type="AlphaFoldDB" id="A0A0H5QPY2"/>
<reference evidence="1" key="1">
    <citation type="submission" date="2015-06" db="EMBL/GenBank/DDBJ databases">
        <authorList>
            <person name="Joergensen T."/>
        </authorList>
    </citation>
    <scope>NUCLEOTIDE SEQUENCE</scope>
    <source>
        <plasmid evidence="1">pRGFK1728</plasmid>
    </source>
</reference>
<name>A0A0H5QPY2_9ZZZZ</name>
<dbReference type="EMBL" id="LN854231">
    <property type="protein sequence ID" value="CRY97762.1"/>
    <property type="molecule type" value="Genomic_DNA"/>
</dbReference>